<dbReference type="PANTHER" id="PTHR30121">
    <property type="entry name" value="UNCHARACTERIZED PROTEIN YJGR-RELATED"/>
    <property type="match status" value="1"/>
</dbReference>
<dbReference type="SUPFAM" id="SSF52540">
    <property type="entry name" value="P-loop containing nucleoside triphosphate hydrolases"/>
    <property type="match status" value="1"/>
</dbReference>
<dbReference type="InterPro" id="IPR051162">
    <property type="entry name" value="T4SS_component"/>
</dbReference>
<dbReference type="Pfam" id="PF03135">
    <property type="entry name" value="CagE_TrbE_VirB"/>
    <property type="match status" value="1"/>
</dbReference>
<dbReference type="Gene3D" id="3.40.50.300">
    <property type="entry name" value="P-loop containing nucleotide triphosphate hydrolases"/>
    <property type="match status" value="1"/>
</dbReference>
<dbReference type="Proteomes" id="UP001615550">
    <property type="component" value="Unassembled WGS sequence"/>
</dbReference>
<gene>
    <name evidence="5" type="ORF">ACD661_16235</name>
</gene>
<name>A0ABW8DD34_9GAMM</name>
<evidence type="ECO:0000313" key="6">
    <source>
        <dbReference type="Proteomes" id="UP001615550"/>
    </source>
</evidence>
<protein>
    <submittedName>
        <fullName evidence="5">VirB4 family type IV secretion/conjugal transfer ATPase</fullName>
    </submittedName>
</protein>
<dbReference type="PANTHER" id="PTHR30121:SF12">
    <property type="entry name" value="TYPE IV SECRETION SYSTEM PROTEIN CAGE"/>
    <property type="match status" value="1"/>
</dbReference>
<dbReference type="Gene3D" id="1.10.8.730">
    <property type="match status" value="1"/>
</dbReference>
<keyword evidence="6" id="KW-1185">Reference proteome</keyword>
<organism evidence="5 6">
    <name type="scientific">Legionella lytica</name>
    <dbReference type="NCBI Taxonomy" id="96232"/>
    <lineage>
        <taxon>Bacteria</taxon>
        <taxon>Pseudomonadati</taxon>
        <taxon>Pseudomonadota</taxon>
        <taxon>Gammaproteobacteria</taxon>
        <taxon>Legionellales</taxon>
        <taxon>Legionellaceae</taxon>
        <taxon>Legionella</taxon>
    </lineage>
</organism>
<evidence type="ECO:0000313" key="5">
    <source>
        <dbReference type="EMBL" id="MFJ1270107.1"/>
    </source>
</evidence>
<reference evidence="5 6" key="1">
    <citation type="submission" date="2024-08" db="EMBL/GenBank/DDBJ databases">
        <title>Draft Genome Sequence of Legionella lytica strain DSB2004, Isolated From a Fire Sprinkler System.</title>
        <authorList>
            <person name="Everhart A.D."/>
            <person name="Kidane D.T."/>
            <person name="Farone A.L."/>
            <person name="Farone M.B."/>
        </authorList>
    </citation>
    <scope>NUCLEOTIDE SEQUENCE [LARGE SCALE GENOMIC DNA]</scope>
    <source>
        <strain evidence="5 6">DSB2004</strain>
    </source>
</reference>
<dbReference type="InterPro" id="IPR027417">
    <property type="entry name" value="P-loop_NTPase"/>
</dbReference>
<sequence>MNPIEALKRVRNEVGISSIFPITHFNTASVFETKAGLLGSVISVAGTSFITEEPHTLNALSHSLHQAILGLGEQFMCYVTVHRKKEKATLEGTFSSALAQRINDKYHARFKNKSLYKNHLYLTVLLKGDTSNWFAKGMGWMKRLADIGSSEAKALSRVEHLKTLTNATNQLMSSLKKFTPKLLGEQDEQLGYSELFEFLSLIPNGGDALQFQQPNHCPAIAHSIPQTFIDTALYPEGNLGQYLCSKQVLFGEYIQFQGAASADTRFAAMLSLKQYGRNSSSLLLDPLLSLDCEFITTHTFAAISLEAALRAIDLQRSKLISSADKGESQIEELKKLEDALARGLAQMGHHHNSLMMIAPSIKHLERAINQTVTIYSHVDAVVVKESPSLGAEPAFAAQIPGNQSYIARASLITSFNFVDFCSLHNYQTGFRDGNKLGEAVTLLETPSKTPVWFNYHGKGSKTNPSNGHTLVLGSSDAGKTTFVSFMDSQMGRYNGRSIFLDRDQASKIYILASGNSSYTVIAPENQHNIRMNPLQLPDTPENRTFVKTWFASLIKQSGEVDLPADIAGQINECINYNFDHLDKPYRRLSHLVKILPLDFPRWPELHQWLKGDDLRADGEYAWLFDNEEDVLELGFERVGFDITYLTDNVSTLISTPVYLYLLHRIHQSLDGQLTTINIDEAFAVFDSPFWIEALKKDIPTIRKMNGHFVFMTQSPQTIIDSVISPTILNNLMTMIIFPNSEACHTTYTRHLKLSETQYHMVKTSTPESRVFLYKQKNEVILCKLDLSALEEEIRILSGNKESVALMDALRAEVGDEPEQWLPLFLERSAA</sequence>
<dbReference type="NCBIfam" id="TIGR00929">
    <property type="entry name" value="VirB4_CagE"/>
    <property type="match status" value="1"/>
</dbReference>
<dbReference type="EMBL" id="JBGORX010000013">
    <property type="protein sequence ID" value="MFJ1270107.1"/>
    <property type="molecule type" value="Genomic_DNA"/>
</dbReference>
<comment type="similarity">
    <text evidence="1">Belongs to the TrbE/VirB4 family.</text>
</comment>
<dbReference type="InterPro" id="IPR018145">
    <property type="entry name" value="CagE_TrbE_VirB_cntrl_dom"/>
</dbReference>
<feature type="domain" description="CagE TrbE VirB component of type IV transporter system central" evidence="4">
    <location>
        <begin position="182"/>
        <end position="408"/>
    </location>
</feature>
<evidence type="ECO:0000259" key="4">
    <source>
        <dbReference type="Pfam" id="PF03135"/>
    </source>
</evidence>
<keyword evidence="2" id="KW-0547">Nucleotide-binding</keyword>
<evidence type="ECO:0000256" key="3">
    <source>
        <dbReference type="ARBA" id="ARBA00022840"/>
    </source>
</evidence>
<comment type="caution">
    <text evidence="5">The sequence shown here is derived from an EMBL/GenBank/DDBJ whole genome shotgun (WGS) entry which is preliminary data.</text>
</comment>
<dbReference type="RefSeq" id="WP_400188894.1">
    <property type="nucleotide sequence ID" value="NZ_JBGORX010000013.1"/>
</dbReference>
<keyword evidence="3" id="KW-0067">ATP-binding</keyword>
<evidence type="ECO:0000256" key="1">
    <source>
        <dbReference type="ARBA" id="ARBA00006512"/>
    </source>
</evidence>
<proteinExistence type="inferred from homology"/>
<evidence type="ECO:0000256" key="2">
    <source>
        <dbReference type="ARBA" id="ARBA00022741"/>
    </source>
</evidence>
<accession>A0ABW8DD34</accession>
<dbReference type="InterPro" id="IPR004346">
    <property type="entry name" value="CagE_TrbE_VirB"/>
</dbReference>